<keyword evidence="8" id="KW-0460">Magnesium</keyword>
<dbReference type="SUPFAM" id="SSF50249">
    <property type="entry name" value="Nucleic acid-binding proteins"/>
    <property type="match status" value="1"/>
</dbReference>
<sequence>MPRNMLNIQTEKIVKKEIIVNRTFEESRVAVLESGKLFNLFIERRESGKILNNIYRGRVQNIVPALSSVFVDIGFGRNAYLDIGDVLKECRGKKNIIKTGQDIMVQVYKEPIHNKGAKVTMDVSLPGRLLVYMPFGDNVGVSKNIKDKHECNRLKSLTAELKKDTPGGIIIRTEAEEATEAEIENEIKHLTRLWMSIAERFDDAGPASLIHKDLGLVFQTVRDYFSDDVFMLRIDSQKELKDVKDFVRVVSPELLDRIVFYDGKTPIFKEYGIEEEIKKLRSNKVWLASGGYLIIQEAESVCAIDVNSGKFTARSTQEDTAVITNLEAAEEIARQLRLRNIGGIVVIDFIDMKKASNRQKILVKLRETTKVDKAKIKIWPITRLGLIEMTRERKRKSLFSFLGDTCPVCHGLGLVLSKESIFINICNEIGQLKIGGYDGKIKIKLNIDVIEYFMKRKARLKELFGVKFDIEASTEILREEYKIIFE</sequence>
<dbReference type="GO" id="GO:0019843">
    <property type="term" value="F:rRNA binding"/>
    <property type="evidence" value="ECO:0007669"/>
    <property type="project" value="UniProtKB-KW"/>
</dbReference>
<evidence type="ECO:0000256" key="3">
    <source>
        <dbReference type="ARBA" id="ARBA00022519"/>
    </source>
</evidence>
<comment type="caution">
    <text evidence="12">The sequence shown here is derived from an EMBL/GenBank/DDBJ whole genome shotgun (WGS) entry which is preliminary data.</text>
</comment>
<organism evidence="12 13">
    <name type="scientific">Endomicrobium trichonymphae</name>
    <dbReference type="NCBI Taxonomy" id="1408204"/>
    <lineage>
        <taxon>Bacteria</taxon>
        <taxon>Pseudomonadati</taxon>
        <taxon>Elusimicrobiota</taxon>
        <taxon>Endomicrobiia</taxon>
        <taxon>Endomicrobiales</taxon>
        <taxon>Endomicrobiaceae</taxon>
        <taxon>Candidatus Endomicrobiellum</taxon>
    </lineage>
</organism>
<keyword evidence="10" id="KW-0472">Membrane</keyword>
<gene>
    <name evidence="12" type="ORF">ATZ36_01290</name>
</gene>
<dbReference type="GO" id="GO:0016787">
    <property type="term" value="F:hydrolase activity"/>
    <property type="evidence" value="ECO:0007669"/>
    <property type="project" value="UniProtKB-KW"/>
</dbReference>
<keyword evidence="5" id="KW-0479">Metal-binding</keyword>
<protein>
    <recommendedName>
        <fullName evidence="11">S1 motif domain-containing protein</fullName>
    </recommendedName>
</protein>
<dbReference type="InterPro" id="IPR004659">
    <property type="entry name" value="RNase_E/G"/>
</dbReference>
<dbReference type="PANTHER" id="PTHR30001:SF1">
    <property type="entry name" value="RIBONUCLEASE E_G-LIKE PROTEIN, CHLOROPLASTIC"/>
    <property type="match status" value="1"/>
</dbReference>
<keyword evidence="7" id="KW-0378">Hydrolase</keyword>
<dbReference type="Pfam" id="PF10150">
    <property type="entry name" value="RNase_E_G"/>
    <property type="match status" value="1"/>
</dbReference>
<dbReference type="CDD" id="cd04453">
    <property type="entry name" value="S1_RNase_E"/>
    <property type="match status" value="1"/>
</dbReference>
<keyword evidence="3" id="KW-0997">Cell inner membrane</keyword>
<dbReference type="InterPro" id="IPR003029">
    <property type="entry name" value="S1_domain"/>
</dbReference>
<evidence type="ECO:0000256" key="6">
    <source>
        <dbReference type="ARBA" id="ARBA00022759"/>
    </source>
</evidence>
<dbReference type="PANTHER" id="PTHR30001">
    <property type="entry name" value="RIBONUCLEASE"/>
    <property type="match status" value="1"/>
</dbReference>
<dbReference type="GO" id="GO:0004540">
    <property type="term" value="F:RNA nuclease activity"/>
    <property type="evidence" value="ECO:0007669"/>
    <property type="project" value="InterPro"/>
</dbReference>
<dbReference type="GO" id="GO:0006364">
    <property type="term" value="P:rRNA processing"/>
    <property type="evidence" value="ECO:0007669"/>
    <property type="project" value="UniProtKB-KW"/>
</dbReference>
<dbReference type="GO" id="GO:0004519">
    <property type="term" value="F:endonuclease activity"/>
    <property type="evidence" value="ECO:0007669"/>
    <property type="project" value="UniProtKB-KW"/>
</dbReference>
<dbReference type="InterPro" id="IPR019307">
    <property type="entry name" value="RNA-bd_AU-1/RNase_E/G"/>
</dbReference>
<keyword evidence="2" id="KW-1003">Cell membrane</keyword>
<evidence type="ECO:0000256" key="2">
    <source>
        <dbReference type="ARBA" id="ARBA00022475"/>
    </source>
</evidence>
<dbReference type="InterPro" id="IPR012340">
    <property type="entry name" value="NA-bd_OB-fold"/>
</dbReference>
<evidence type="ECO:0000313" key="13">
    <source>
        <dbReference type="Proteomes" id="UP000095237"/>
    </source>
</evidence>
<evidence type="ECO:0000313" key="12">
    <source>
        <dbReference type="EMBL" id="OEG70361.1"/>
    </source>
</evidence>
<evidence type="ECO:0000259" key="11">
    <source>
        <dbReference type="PROSITE" id="PS50126"/>
    </source>
</evidence>
<proteinExistence type="predicted"/>
<keyword evidence="13" id="KW-1185">Reference proteome</keyword>
<comment type="cofactor">
    <cofactor evidence="1">
        <name>Mg(2+)</name>
        <dbReference type="ChEBI" id="CHEBI:18420"/>
    </cofactor>
</comment>
<dbReference type="GO" id="GO:0046872">
    <property type="term" value="F:metal ion binding"/>
    <property type="evidence" value="ECO:0007669"/>
    <property type="project" value="UniProtKB-KW"/>
</dbReference>
<dbReference type="Gene3D" id="2.40.50.140">
    <property type="entry name" value="Nucleic acid-binding proteins"/>
    <property type="match status" value="1"/>
</dbReference>
<dbReference type="Gene3D" id="3.40.1260.20">
    <property type="entry name" value="Ribonuclease E, catalytic domain"/>
    <property type="match status" value="1"/>
</dbReference>
<reference evidence="12 13" key="1">
    <citation type="submission" date="2015-11" db="EMBL/GenBank/DDBJ databases">
        <title>Evidence for parallel genomic evolution in an endosymbiosis of termite gut flagellates.</title>
        <authorList>
            <person name="Zheng H."/>
        </authorList>
    </citation>
    <scope>NUCLEOTIDE SEQUENCE [LARGE SCALE GENOMIC DNA]</scope>
    <source>
        <strain evidence="12 13">CET450</strain>
    </source>
</reference>
<evidence type="ECO:0000256" key="1">
    <source>
        <dbReference type="ARBA" id="ARBA00001946"/>
    </source>
</evidence>
<dbReference type="Proteomes" id="UP000095237">
    <property type="component" value="Unassembled WGS sequence"/>
</dbReference>
<evidence type="ECO:0000256" key="7">
    <source>
        <dbReference type="ARBA" id="ARBA00022801"/>
    </source>
</evidence>
<dbReference type="GO" id="GO:0005737">
    <property type="term" value="C:cytoplasm"/>
    <property type="evidence" value="ECO:0007669"/>
    <property type="project" value="UniProtKB-SubCell"/>
</dbReference>
<keyword evidence="9" id="KW-0694">RNA-binding</keyword>
<evidence type="ECO:0000256" key="8">
    <source>
        <dbReference type="ARBA" id="ARBA00022842"/>
    </source>
</evidence>
<keyword evidence="6" id="KW-0255">Endonuclease</keyword>
<evidence type="ECO:0000256" key="9">
    <source>
        <dbReference type="ARBA" id="ARBA00022884"/>
    </source>
</evidence>
<keyword evidence="4" id="KW-0540">Nuclease</keyword>
<dbReference type="PROSITE" id="PS50126">
    <property type="entry name" value="S1"/>
    <property type="match status" value="1"/>
</dbReference>
<evidence type="ECO:0000256" key="5">
    <source>
        <dbReference type="ARBA" id="ARBA00022723"/>
    </source>
</evidence>
<dbReference type="NCBIfam" id="TIGR00757">
    <property type="entry name" value="RNaseEG"/>
    <property type="match status" value="1"/>
</dbReference>
<name>A0A1E5IIW2_ENDTX</name>
<dbReference type="AlphaFoldDB" id="A0A1E5IIW2"/>
<dbReference type="GO" id="GO:0008033">
    <property type="term" value="P:tRNA processing"/>
    <property type="evidence" value="ECO:0007669"/>
    <property type="project" value="UniProtKB-KW"/>
</dbReference>
<dbReference type="EMBL" id="LNVX01000364">
    <property type="protein sequence ID" value="OEG70361.1"/>
    <property type="molecule type" value="Genomic_DNA"/>
</dbReference>
<evidence type="ECO:0000256" key="10">
    <source>
        <dbReference type="ARBA" id="ARBA00023136"/>
    </source>
</evidence>
<feature type="domain" description="S1 motif" evidence="11">
    <location>
        <begin position="52"/>
        <end position="122"/>
    </location>
</feature>
<evidence type="ECO:0000256" key="4">
    <source>
        <dbReference type="ARBA" id="ARBA00022722"/>
    </source>
</evidence>
<accession>A0A1E5IIW2</accession>